<dbReference type="EMBL" id="OY731401">
    <property type="protein sequence ID" value="CAJ1952341.1"/>
    <property type="molecule type" value="Genomic_DNA"/>
</dbReference>
<dbReference type="PROSITE" id="PS50808">
    <property type="entry name" value="ZF_BED"/>
    <property type="match status" value="1"/>
</dbReference>
<protein>
    <recommendedName>
        <fullName evidence="7">BED-type domain-containing protein</fullName>
    </recommendedName>
</protein>
<keyword evidence="5" id="KW-0175">Coiled coil</keyword>
<feature type="coiled-coil region" evidence="5">
    <location>
        <begin position="346"/>
        <end position="453"/>
    </location>
</feature>
<dbReference type="InterPro" id="IPR053031">
    <property type="entry name" value="Cuticle_assoc_protein"/>
</dbReference>
<feature type="domain" description="BED-type" evidence="7">
    <location>
        <begin position="90"/>
        <end position="142"/>
    </location>
</feature>
<accession>A0AA86VP61</accession>
<evidence type="ECO:0000256" key="3">
    <source>
        <dbReference type="ARBA" id="ARBA00022833"/>
    </source>
</evidence>
<dbReference type="GO" id="GO:0008270">
    <property type="term" value="F:zinc ion binding"/>
    <property type="evidence" value="ECO:0007669"/>
    <property type="project" value="UniProtKB-KW"/>
</dbReference>
<organism evidence="8 9">
    <name type="scientific">Sphenostylis stenocarpa</name>
    <dbReference type="NCBI Taxonomy" id="92480"/>
    <lineage>
        <taxon>Eukaryota</taxon>
        <taxon>Viridiplantae</taxon>
        <taxon>Streptophyta</taxon>
        <taxon>Embryophyta</taxon>
        <taxon>Tracheophyta</taxon>
        <taxon>Spermatophyta</taxon>
        <taxon>Magnoliopsida</taxon>
        <taxon>eudicotyledons</taxon>
        <taxon>Gunneridae</taxon>
        <taxon>Pentapetalae</taxon>
        <taxon>rosids</taxon>
        <taxon>fabids</taxon>
        <taxon>Fabales</taxon>
        <taxon>Fabaceae</taxon>
        <taxon>Papilionoideae</taxon>
        <taxon>50 kb inversion clade</taxon>
        <taxon>NPAAA clade</taxon>
        <taxon>indigoferoid/millettioid clade</taxon>
        <taxon>Phaseoleae</taxon>
        <taxon>Sphenostylis</taxon>
    </lineage>
</organism>
<gene>
    <name evidence="8" type="ORF">AYBTSS11_LOCUS15246</name>
</gene>
<keyword evidence="3" id="KW-0862">Zinc</keyword>
<dbReference type="Proteomes" id="UP001189624">
    <property type="component" value="Chromosome 4"/>
</dbReference>
<feature type="region of interest" description="Disordered" evidence="6">
    <location>
        <begin position="472"/>
        <end position="491"/>
    </location>
</feature>
<keyword evidence="2 4" id="KW-0863">Zinc-finger</keyword>
<evidence type="ECO:0000256" key="6">
    <source>
        <dbReference type="SAM" id="MobiDB-lite"/>
    </source>
</evidence>
<feature type="region of interest" description="Disordered" evidence="6">
    <location>
        <begin position="186"/>
        <end position="231"/>
    </location>
</feature>
<proteinExistence type="predicted"/>
<evidence type="ECO:0000256" key="5">
    <source>
        <dbReference type="SAM" id="Coils"/>
    </source>
</evidence>
<reference evidence="8" key="1">
    <citation type="submission" date="2023-10" db="EMBL/GenBank/DDBJ databases">
        <authorList>
            <person name="Domelevo Entfellner J.-B."/>
        </authorList>
    </citation>
    <scope>NUCLEOTIDE SEQUENCE</scope>
</reference>
<keyword evidence="1" id="KW-0479">Metal-binding</keyword>
<dbReference type="SMART" id="SM00614">
    <property type="entry name" value="ZnF_BED"/>
    <property type="match status" value="1"/>
</dbReference>
<dbReference type="SUPFAM" id="SSF57667">
    <property type="entry name" value="beta-beta-alpha zinc fingers"/>
    <property type="match status" value="1"/>
</dbReference>
<name>A0AA86VP61_9FABA</name>
<keyword evidence="9" id="KW-1185">Reference proteome</keyword>
<dbReference type="Gramene" id="rna-AYBTSS11_LOCUS15246">
    <property type="protein sequence ID" value="CAJ1952341.1"/>
    <property type="gene ID" value="gene-AYBTSS11_LOCUS15246"/>
</dbReference>
<dbReference type="PANTHER" id="PTHR34396:SF22">
    <property type="entry name" value="ZINC FINGER BED DOMAIN-CONTAINING PROTEIN DAYSLEEPER-LIKE"/>
    <property type="match status" value="1"/>
</dbReference>
<feature type="compositionally biased region" description="Low complexity" evidence="6">
    <location>
        <begin position="215"/>
        <end position="225"/>
    </location>
</feature>
<dbReference type="GO" id="GO:1990837">
    <property type="term" value="F:sequence-specific double-stranded DNA binding"/>
    <property type="evidence" value="ECO:0007669"/>
    <property type="project" value="TreeGrafter"/>
</dbReference>
<feature type="region of interest" description="Disordered" evidence="6">
    <location>
        <begin position="1"/>
        <end position="24"/>
    </location>
</feature>
<evidence type="ECO:0000256" key="4">
    <source>
        <dbReference type="PROSITE-ProRule" id="PRU00027"/>
    </source>
</evidence>
<evidence type="ECO:0000313" key="9">
    <source>
        <dbReference type="Proteomes" id="UP001189624"/>
    </source>
</evidence>
<dbReference type="PANTHER" id="PTHR34396">
    <property type="entry name" value="OS03G0264950 PROTEIN-RELATED"/>
    <property type="match status" value="1"/>
</dbReference>
<sequence length="491" mass="55011">MVSGQILQPMGSGKNGDRIARPGPKPETYSFCSSSLSPLETVSISISCYGWTFIGALSHSTTQEKMTHENTIGIEVDYEYDDCNNSKRPKMTSKVWGEMQRIQTTEGSKVLCRHCGKLLQDNCGTSHLKRHLIICPKRPKPLDVVTHDSMAPTCFRGPTSARESGLNTVLMVRPLKVEPESQVPCFFQTPNNRVPTTASIENAPSPNQESHPKTSSPLLLPSIESPKNKGELTLDDVEMKAFYASLDAETSVMSPSEDSTVDTELSKTTPCEETKKALKTLQDLLSNDFTDLLHTGQSGTIKSAIEYLSKLSADDGISAEMRLLILEVSREFTRWSCDYNDASRKIESASTNISKADKLEENLEANKKEFKEVTYLENELNNQLSCLEKRKKELEEQINAIKANIAVFQSARVTSTKRKREVFEEAKIIKAQRDELREQVPHLKNELEVAKKNQARIRAEWSKLGEKFNKSLNGMNHEENLDGKSMQENSI</sequence>
<dbReference type="InterPro" id="IPR036236">
    <property type="entry name" value="Znf_C2H2_sf"/>
</dbReference>
<feature type="compositionally biased region" description="Polar residues" evidence="6">
    <location>
        <begin position="188"/>
        <end position="209"/>
    </location>
</feature>
<dbReference type="GO" id="GO:0005634">
    <property type="term" value="C:nucleus"/>
    <property type="evidence" value="ECO:0007669"/>
    <property type="project" value="TreeGrafter"/>
</dbReference>
<evidence type="ECO:0000256" key="2">
    <source>
        <dbReference type="ARBA" id="ARBA00022771"/>
    </source>
</evidence>
<evidence type="ECO:0000259" key="7">
    <source>
        <dbReference type="PROSITE" id="PS50808"/>
    </source>
</evidence>
<evidence type="ECO:0000313" key="8">
    <source>
        <dbReference type="EMBL" id="CAJ1952341.1"/>
    </source>
</evidence>
<dbReference type="GO" id="GO:0006357">
    <property type="term" value="P:regulation of transcription by RNA polymerase II"/>
    <property type="evidence" value="ECO:0007669"/>
    <property type="project" value="TreeGrafter"/>
</dbReference>
<dbReference type="InterPro" id="IPR003656">
    <property type="entry name" value="Znf_BED"/>
</dbReference>
<evidence type="ECO:0000256" key="1">
    <source>
        <dbReference type="ARBA" id="ARBA00022723"/>
    </source>
</evidence>
<dbReference type="AlphaFoldDB" id="A0AA86VP61"/>